<name>A0ABN2C9H1_9MICO</name>
<dbReference type="InterPro" id="IPR050922">
    <property type="entry name" value="LytR/CpsA/Psr_CW_biosynth"/>
</dbReference>
<comment type="caution">
    <text evidence="5">The sequence shown here is derived from an EMBL/GenBank/DDBJ whole genome shotgun (WGS) entry which is preliminary data.</text>
</comment>
<feature type="region of interest" description="Disordered" evidence="2">
    <location>
        <begin position="1"/>
        <end position="188"/>
    </location>
</feature>
<evidence type="ECO:0000313" key="6">
    <source>
        <dbReference type="Proteomes" id="UP001501288"/>
    </source>
</evidence>
<dbReference type="PANTHER" id="PTHR33392">
    <property type="entry name" value="POLYISOPRENYL-TEICHOIC ACID--PEPTIDOGLYCAN TEICHOIC ACID TRANSFERASE TAGU"/>
    <property type="match status" value="1"/>
</dbReference>
<protein>
    <recommendedName>
        <fullName evidence="4">Cell envelope-related transcriptional attenuator domain-containing protein</fullName>
    </recommendedName>
</protein>
<dbReference type="Pfam" id="PF03816">
    <property type="entry name" value="LytR_cpsA_psr"/>
    <property type="match status" value="1"/>
</dbReference>
<gene>
    <name evidence="5" type="ORF">GCM10009762_27450</name>
</gene>
<keyword evidence="6" id="KW-1185">Reference proteome</keyword>
<dbReference type="InterPro" id="IPR004474">
    <property type="entry name" value="LytR_CpsA_psr"/>
</dbReference>
<evidence type="ECO:0000313" key="5">
    <source>
        <dbReference type="EMBL" id="GAA1553220.1"/>
    </source>
</evidence>
<keyword evidence="3" id="KW-0472">Membrane</keyword>
<dbReference type="Gene3D" id="3.40.630.190">
    <property type="entry name" value="LCP protein"/>
    <property type="match status" value="1"/>
</dbReference>
<feature type="compositionally biased region" description="Basic and acidic residues" evidence="2">
    <location>
        <begin position="50"/>
        <end position="67"/>
    </location>
</feature>
<dbReference type="PANTHER" id="PTHR33392:SF6">
    <property type="entry name" value="POLYISOPRENYL-TEICHOIC ACID--PEPTIDOGLYCAN TEICHOIC ACID TRANSFERASE TAGU"/>
    <property type="match status" value="1"/>
</dbReference>
<dbReference type="EMBL" id="BAAANV010000066">
    <property type="protein sequence ID" value="GAA1553220.1"/>
    <property type="molecule type" value="Genomic_DNA"/>
</dbReference>
<keyword evidence="3" id="KW-1133">Transmembrane helix</keyword>
<feature type="compositionally biased region" description="Basic and acidic residues" evidence="2">
    <location>
        <begin position="22"/>
        <end position="34"/>
    </location>
</feature>
<feature type="region of interest" description="Disordered" evidence="2">
    <location>
        <begin position="204"/>
        <end position="247"/>
    </location>
</feature>
<accession>A0ABN2C9H1</accession>
<dbReference type="Proteomes" id="UP001501288">
    <property type="component" value="Unassembled WGS sequence"/>
</dbReference>
<organism evidence="5 6">
    <name type="scientific">Dermacoccus barathri</name>
    <dbReference type="NCBI Taxonomy" id="322601"/>
    <lineage>
        <taxon>Bacteria</taxon>
        <taxon>Bacillati</taxon>
        <taxon>Actinomycetota</taxon>
        <taxon>Actinomycetes</taxon>
        <taxon>Micrococcales</taxon>
        <taxon>Dermacoccaceae</taxon>
        <taxon>Dermacoccus</taxon>
    </lineage>
</organism>
<sequence length="566" mass="60405">MNVAPAYPRAEDTSRASRRRPFHDARANTPRECDVSPIPEATPYPRRVPHPNDPRRPSGTPRPEERGAGPSGVPADDDAFVIDTRRSKGNRRALPQRPRRPDEGSAQAIPVRGEGDAPRQGKRRQQGEVPPDAPRDGRTSRPLQGAPQGGRPQRPQDRARSAAAAPRDDSTRVMPTSGRPERPVRGRSTDAAYASAGAAGGYGADAGRDGFDAHDGNGGHPPRGPRPGDRFDGDGSGQPPRRPRRRGKKVLAGVLALLILWVGALVWAGNSAWSKVKKLDAVPAQHLAEEGKGKNILLVGSDARTGLTPEQRKKLGTGTAEGKRTDSIMVLHMGGDKPTLMSIPRDSYVDIPGYGKNKINAAFSFGDAALLVKTIEQNTGIHIDNYMEIGFGGFASVVDTVGGVNICVKNDMDDPKAHINLKKGCQDMDGATALGYVRARYSDPEGDIGRAKRQRQFLGALMGKVSSPANILVPWRLKGLGESSAQGLAVDKDMGMITAARVMLTLKKLSGDGGNSVVVPISNNALPTAVGEAVEWDQQKSQELFKAIRENGDTSKFVVKTPAAAN</sequence>
<evidence type="ECO:0000256" key="1">
    <source>
        <dbReference type="ARBA" id="ARBA00006068"/>
    </source>
</evidence>
<feature type="transmembrane region" description="Helical" evidence="3">
    <location>
        <begin position="250"/>
        <end position="269"/>
    </location>
</feature>
<feature type="compositionally biased region" description="Basic and acidic residues" evidence="2">
    <location>
        <begin position="154"/>
        <end position="171"/>
    </location>
</feature>
<dbReference type="NCBIfam" id="TIGR00350">
    <property type="entry name" value="lytR_cpsA_psr"/>
    <property type="match status" value="1"/>
</dbReference>
<proteinExistence type="inferred from homology"/>
<comment type="similarity">
    <text evidence="1">Belongs to the LytR/CpsA/Psr (LCP) family.</text>
</comment>
<evidence type="ECO:0000256" key="2">
    <source>
        <dbReference type="SAM" id="MobiDB-lite"/>
    </source>
</evidence>
<feature type="compositionally biased region" description="Basic and acidic residues" evidence="2">
    <location>
        <begin position="206"/>
        <end position="217"/>
    </location>
</feature>
<evidence type="ECO:0000256" key="3">
    <source>
        <dbReference type="SAM" id="Phobius"/>
    </source>
</evidence>
<keyword evidence="3" id="KW-0812">Transmembrane</keyword>
<reference evidence="5 6" key="1">
    <citation type="journal article" date="2019" name="Int. J. Syst. Evol. Microbiol.">
        <title>The Global Catalogue of Microorganisms (GCM) 10K type strain sequencing project: providing services to taxonomists for standard genome sequencing and annotation.</title>
        <authorList>
            <consortium name="The Broad Institute Genomics Platform"/>
            <consortium name="The Broad Institute Genome Sequencing Center for Infectious Disease"/>
            <person name="Wu L."/>
            <person name="Ma J."/>
        </authorList>
    </citation>
    <scope>NUCLEOTIDE SEQUENCE [LARGE SCALE GENOMIC DNA]</scope>
    <source>
        <strain evidence="5 6">JCM 14588</strain>
    </source>
</reference>
<feature type="compositionally biased region" description="Basic and acidic residues" evidence="2">
    <location>
        <begin position="179"/>
        <end position="188"/>
    </location>
</feature>
<feature type="domain" description="Cell envelope-related transcriptional attenuator" evidence="4">
    <location>
        <begin position="324"/>
        <end position="466"/>
    </location>
</feature>
<evidence type="ECO:0000259" key="4">
    <source>
        <dbReference type="Pfam" id="PF03816"/>
    </source>
</evidence>